<dbReference type="InterPro" id="IPR035969">
    <property type="entry name" value="Rab-GAP_TBC_sf"/>
</dbReference>
<dbReference type="InterPro" id="IPR000195">
    <property type="entry name" value="Rab-GAP-TBC_dom"/>
</dbReference>
<dbReference type="InterPro" id="IPR050302">
    <property type="entry name" value="Rab_GAP_TBC_domain"/>
</dbReference>
<dbReference type="SMART" id="SM00164">
    <property type="entry name" value="TBC"/>
    <property type="match status" value="1"/>
</dbReference>
<feature type="domain" description="Rab-GAP TBC" evidence="1">
    <location>
        <begin position="33"/>
        <end position="249"/>
    </location>
</feature>
<dbReference type="GO" id="GO:0031267">
    <property type="term" value="F:small GTPase binding"/>
    <property type="evidence" value="ECO:0007669"/>
    <property type="project" value="TreeGrafter"/>
</dbReference>
<name>A0A2R5GIM6_9STRA</name>
<protein>
    <submittedName>
        <fullName evidence="2">TBC1 domain family member 10A</fullName>
    </submittedName>
</protein>
<sequence length="456" mass="50220">MVGNSNETPGATIFKSKLKPRSAVAEEVKKKIPSDLERRGEAWLRLASREGKLPSVDPAWKLPNAVEIAAYTAFQPDIIVQTLCARRSASSPYMVETLEQIERDLPRTYPDVDFFANTDVKNGLGQILRAVAIAYPETGYVQGMNFLAANVLLHMRGAMDKTFLLIRYMMEAPRYRLVNVFQEGLPNLRRFTDLLADLMAARHPSLHRHFDEIGLEPLFYSQNWTVTLFSYMVPFSPLAKIWDRFFEHGWEAIFKHGLAFFEINLDTLLVADFESAAVLLRTTAERPPSNLSSIADGIRLTPDEVRRIACAVQQQDQYVSPPVTPATHTMDDSSSVATLSQSRLRRASIGSSFRDDELLGAQLAGCGSPATILTTESPRTPSFFDMLGGSGRRRLSDQGPRLVDAKSLAYGVNASEPSPGTISISALQGSTCENGDGVGGIKTEGNARNAGSALWM</sequence>
<keyword evidence="3" id="KW-1185">Reference proteome</keyword>
<dbReference type="Gene3D" id="1.10.8.270">
    <property type="entry name" value="putative rabgap domain of human tbc1 domain family member 14 like domains"/>
    <property type="match status" value="1"/>
</dbReference>
<evidence type="ECO:0000313" key="3">
    <source>
        <dbReference type="Proteomes" id="UP000241890"/>
    </source>
</evidence>
<accession>A0A2R5GIM6</accession>
<dbReference type="SUPFAM" id="SSF47923">
    <property type="entry name" value="Ypt/Rab-GAP domain of gyp1p"/>
    <property type="match status" value="2"/>
</dbReference>
<dbReference type="Proteomes" id="UP000241890">
    <property type="component" value="Unassembled WGS sequence"/>
</dbReference>
<dbReference type="PROSITE" id="PS50086">
    <property type="entry name" value="TBC_RABGAP"/>
    <property type="match status" value="1"/>
</dbReference>
<dbReference type="InParanoid" id="A0A2R5GIM6"/>
<dbReference type="OrthoDB" id="294251at2759"/>
<dbReference type="PANTHER" id="PTHR47219">
    <property type="entry name" value="RAB GTPASE-ACTIVATING PROTEIN 1-LIKE"/>
    <property type="match status" value="1"/>
</dbReference>
<proteinExistence type="predicted"/>
<dbReference type="GO" id="GO:0005096">
    <property type="term" value="F:GTPase activator activity"/>
    <property type="evidence" value="ECO:0007669"/>
    <property type="project" value="TreeGrafter"/>
</dbReference>
<dbReference type="PANTHER" id="PTHR47219:SF9">
    <property type="entry name" value="GTPASE ACTIVATING PROTEIN AND CENTROSOME-ASSOCIATED, ISOFORM B"/>
    <property type="match status" value="1"/>
</dbReference>
<dbReference type="AlphaFoldDB" id="A0A2R5GIM6"/>
<evidence type="ECO:0000259" key="1">
    <source>
        <dbReference type="PROSITE" id="PS50086"/>
    </source>
</evidence>
<evidence type="ECO:0000313" key="2">
    <source>
        <dbReference type="EMBL" id="GBG27724.1"/>
    </source>
</evidence>
<dbReference type="Pfam" id="PF00566">
    <property type="entry name" value="RabGAP-TBC"/>
    <property type="match status" value="1"/>
</dbReference>
<dbReference type="EMBL" id="BEYU01000035">
    <property type="protein sequence ID" value="GBG27724.1"/>
    <property type="molecule type" value="Genomic_DNA"/>
</dbReference>
<organism evidence="2 3">
    <name type="scientific">Hondaea fermentalgiana</name>
    <dbReference type="NCBI Taxonomy" id="2315210"/>
    <lineage>
        <taxon>Eukaryota</taxon>
        <taxon>Sar</taxon>
        <taxon>Stramenopiles</taxon>
        <taxon>Bigyra</taxon>
        <taxon>Labyrinthulomycetes</taxon>
        <taxon>Thraustochytrida</taxon>
        <taxon>Thraustochytriidae</taxon>
        <taxon>Hondaea</taxon>
    </lineage>
</organism>
<reference evidence="2 3" key="1">
    <citation type="submission" date="2017-12" db="EMBL/GenBank/DDBJ databases">
        <title>Sequencing, de novo assembly and annotation of complete genome of a new Thraustochytrid species, strain FCC1311.</title>
        <authorList>
            <person name="Sedici K."/>
            <person name="Godart F."/>
            <person name="Aiese Cigliano R."/>
            <person name="Sanseverino W."/>
            <person name="Barakat M."/>
            <person name="Ortet P."/>
            <person name="Marechal E."/>
            <person name="Cagnac O."/>
            <person name="Amato A."/>
        </authorList>
    </citation>
    <scope>NUCLEOTIDE SEQUENCE [LARGE SCALE GENOMIC DNA]</scope>
</reference>
<comment type="caution">
    <text evidence="2">The sequence shown here is derived from an EMBL/GenBank/DDBJ whole genome shotgun (WGS) entry which is preliminary data.</text>
</comment>
<dbReference type="Gene3D" id="1.10.472.80">
    <property type="entry name" value="Ypt/Rab-GAP domain of gyp1p, domain 3"/>
    <property type="match status" value="1"/>
</dbReference>
<gene>
    <name evidence="2" type="ORF">FCC1311_039472</name>
</gene>